<reference evidence="3" key="1">
    <citation type="submission" date="2023-08" db="EMBL/GenBank/DDBJ databases">
        <authorList>
            <person name="Audoor S."/>
            <person name="Bilcke G."/>
        </authorList>
    </citation>
    <scope>NUCLEOTIDE SEQUENCE</scope>
</reference>
<dbReference type="GO" id="GO:0005737">
    <property type="term" value="C:cytoplasm"/>
    <property type="evidence" value="ECO:0007669"/>
    <property type="project" value="TreeGrafter"/>
</dbReference>
<protein>
    <recommendedName>
        <fullName evidence="2">KNTC1 third ARM-repeats domain-containing protein</fullName>
    </recommendedName>
</protein>
<dbReference type="InterPro" id="IPR055405">
    <property type="entry name" value="ARM_KNTC1_3rd"/>
</dbReference>
<gene>
    <name evidence="3" type="ORF">CYCCA115_LOCUS14014</name>
</gene>
<evidence type="ECO:0000313" key="3">
    <source>
        <dbReference type="EMBL" id="CAJ1953406.1"/>
    </source>
</evidence>
<evidence type="ECO:0000313" key="4">
    <source>
        <dbReference type="Proteomes" id="UP001295423"/>
    </source>
</evidence>
<dbReference type="Pfam" id="PF24515">
    <property type="entry name" value="ARM_KNTC1_3rd"/>
    <property type="match status" value="1"/>
</dbReference>
<evidence type="ECO:0000256" key="1">
    <source>
        <dbReference type="SAM" id="MobiDB-lite"/>
    </source>
</evidence>
<feature type="compositionally biased region" description="Basic and acidic residues" evidence="1">
    <location>
        <begin position="2161"/>
        <end position="2174"/>
    </location>
</feature>
<proteinExistence type="predicted"/>
<dbReference type="EMBL" id="CAKOGP040001825">
    <property type="protein sequence ID" value="CAJ1953406.1"/>
    <property type="molecule type" value="Genomic_DNA"/>
</dbReference>
<dbReference type="GO" id="GO:0000070">
    <property type="term" value="P:mitotic sister chromatid segregation"/>
    <property type="evidence" value="ECO:0007669"/>
    <property type="project" value="TreeGrafter"/>
</dbReference>
<feature type="region of interest" description="Disordered" evidence="1">
    <location>
        <begin position="2102"/>
        <end position="2136"/>
    </location>
</feature>
<dbReference type="PANTHER" id="PTHR15688:SF1">
    <property type="entry name" value="KINETOCHORE-ASSOCIATED PROTEIN 1"/>
    <property type="match status" value="1"/>
</dbReference>
<dbReference type="GO" id="GO:1903394">
    <property type="term" value="P:protein localization to kinetochore involved in kinetochore assembly"/>
    <property type="evidence" value="ECO:0007669"/>
    <property type="project" value="TreeGrafter"/>
</dbReference>
<comment type="caution">
    <text evidence="3">The sequence shown here is derived from an EMBL/GenBank/DDBJ whole genome shotgun (WGS) entry which is preliminary data.</text>
</comment>
<feature type="region of interest" description="Disordered" evidence="1">
    <location>
        <begin position="2161"/>
        <end position="2194"/>
    </location>
</feature>
<accession>A0AAD2JI33</accession>
<feature type="domain" description="KNTC1 third ARM-repeats" evidence="2">
    <location>
        <begin position="1465"/>
        <end position="1698"/>
    </location>
</feature>
<keyword evidence="4" id="KW-1185">Reference proteome</keyword>
<dbReference type="GO" id="GO:0005828">
    <property type="term" value="C:kinetochore microtubule"/>
    <property type="evidence" value="ECO:0007669"/>
    <property type="project" value="TreeGrafter"/>
</dbReference>
<sequence>MSKINRLSLDEAVDPDAQIAGWDQTIADKNRSSSWEAQRVSIASHAIAHRTVVCGTTLHDPNDNKWTKWKRSFAPHRVCRVACNKDGSIIAAAIDNGTVAVLKGSNGDVLASRRVASAGIRIPAEISFVRRSAIAGTQLDTLVVEPPEANVPAILVSHIDGNRLNNSEEGIVEDAVKCIVFHELKVKEVPDSRAIQGYYRSRQQVRFALVDGNGNIAIHDYNIESKTGSTITKDVSVGGDETENWGVDFTLGLRIQHIGSQHSFLLFAASSTDESQVGVYDLEKLKMAGSYAVSKDSSGNNTRTRILALEPVTSSAEVTSLAMVVATTSPSGKDGLAPAIKSRLIQGSVDEINGKIGELHPVYYIPVPNTVTSMSISPLPDEDKPYAFRCLTSCEQQQSMECHEFIPNGSSLGSIRLLARTNHFRQANVIVAEIGSQTLQADPFARFHPSEIALQELHALLSRGGVRDAESARLSRACLNQLSNGALSGNSLGTQTLLSAADAILNWPDEKAIQRGQTTLWDVVVGLQGIIGGIKPVSTQLSESSELDAKTNQLEERLIAMQYLQSIMGKNAPLNPQFASVVSVKHMFGCLVQSECFPQAEQLWRSPLQPKLSTEAMVTVILDISSQINPREYASLLSEVVVPSLSINHELLPPLLEWSCRMADDFDDAVEGDGLENAIFLLEILERGTKELRVNVHSSFASYTPFVDRIMKKKRRIGQKNSYTPHPMSADLSFSSVKSIVPSQQSEKVPTDERLEGEQTPAPTLLEFSTMRRGAQKARARRYSSIDTIDESEDCVESKLVAARCLKHARELGLEKKLITLRTYSSCGGAQFIAKDLVRLFSQSARDNKQRGEMLSSQFQWFCLESSANADKAIKQYTKDLCGGNMTTKRAVDESASLSQCCMATKTKCEVVLVTLRAAKFCHYSPEWLSKLSLDAIEWAAGDSALRSELEEASRLLLIDGIVGRYCGDAAKELFHVDNPRHAIRLAEFISHQRSIDESVLSDTLALCDAFGHLSKEEVCSRIIQNRLLEGEKDACSALMELLYRRNSVLAKNAFSCVISFCIDIIEEGPGASPLRKKQVMNATSCAFQLSKTALTYVHSHIGTNSTGYSSATYDEYRLQEMVEDFHRLEVLQTKHGIFLSFVDLDDPKVLVDNATRSMEPLVELYVQGDTKNSSTVTARAKQICSLLSGTSRISFSSLWLTAVGSLACKLAKKTLGVQCLEFLSDTGVLESIKDDLSSRCCLALALTFCGKALKQHGSFDIKSRMKFVVISNSLLRDLSITRCSPGLLASATATAELCDMTSQILARADEGVGEEIDEYRKMLHTFTDSKNLSNPFFTSNSITNATDSASTHLSPLHPTWYVGDGLLLPPSETLERGLEFCKRCLAKSSMIDAAASLYAFLEGRGAHSLALRLLTYSTVMGMCQVQGDRPDFQRLEALAATHTKSLVALTERSLGGSGNGILSGVVDSQLSGSFLLCLPLKKAFKVYKSSLPTAMSTRNFERLIKLASIGQAIGTSGILLPPGNSKLDKTWKRQQKFVSQCRQLALRAKWWKKLQSFEVQFDLYRFEQGSSGSKEEDRGKNKYPETLLPSLISKMTEKDIKSGRILQITSDFAEAFGLCKEIATKRYVEYLLCPVDSLKEKNGSKIRSSLSTLQALSETLIQQLASPLDRLKILRACSIRLEASANCQDYERLSIVLFLYRMELNSFLRTANEKHALYKPATIELELVGRRLEALALLSSFMQVENKQQRPTMDSLFRPLPLALDQMDPNASKVPRISILGGQEDGAFDPLRPLEDILISSCDKALSTLSSLCPLLGVPTGYLHARSLILRFKKSKLEGVSYPSFEGDVLPVLQKLKSADDMADLAEWCSKQYTFEDEDKLRSLDRAKNFAIQASIDAEKKSSTLSSQHEFEALERLKRIRSAKELLVDRLAINAILNTVGINSESFCTLSNIIDDLMKRLDEQVWSKSKFDPERFVEIFLTEASLLSAEASLCNQRALSIAKFRKLCCLVHQACKSVAERYSHVHVGTTIQKLAKQWLAHGDNSISSEDTRVLCDGTVTTSFAKNDAVLPLFPDIMQDEEDTMNFVMDLSSLKGETVWSANIGPSQNSELEEKKYTSEEEPSSLKFPGSSSEISDFNSRRTALRIAFVMAFTDGYEADEGHQDTAKENKESNSNKSFNTQGQKQKGKKGLLSKIGQSESEKRCVSVIEHSRDLLRVVFAKPGSSDALATGSFDGQNTVTFAMRHRALRAASILCPQQALEDVVDEESFLTAGTASSLKKCSFAAYVAKEIEELGLPLPHSDLSQLSTINFPSYARTLWRHHRDNRTIKGRLLLLIAEMYLKEPVQDYGFLSTVLLEVEKSSLPRSLLLILESASQYLERMDSGNVDSFFSHIGREIMQCMRSLEEMIGLEHKRLHDTKDESQVQLQDALATSKRMSALMKYFSHGSEGQQFLLQYVESQILLSEEATSKIEKKELLSWGFIHPPTARMLGKKIKTHTSEWSNRTSDYSQ</sequence>
<dbReference type="PANTHER" id="PTHR15688">
    <property type="entry name" value="KINETOCHORE-ASSOCIATED PROTEIN 1"/>
    <property type="match status" value="1"/>
</dbReference>
<dbReference type="Proteomes" id="UP001295423">
    <property type="component" value="Unassembled WGS sequence"/>
</dbReference>
<dbReference type="GO" id="GO:0031267">
    <property type="term" value="F:small GTPase binding"/>
    <property type="evidence" value="ECO:0007669"/>
    <property type="project" value="TreeGrafter"/>
</dbReference>
<evidence type="ECO:0000259" key="2">
    <source>
        <dbReference type="Pfam" id="PF24515"/>
    </source>
</evidence>
<dbReference type="GO" id="GO:0007094">
    <property type="term" value="P:mitotic spindle assembly checkpoint signaling"/>
    <property type="evidence" value="ECO:0007669"/>
    <property type="project" value="TreeGrafter"/>
</dbReference>
<organism evidence="3 4">
    <name type="scientific">Cylindrotheca closterium</name>
    <dbReference type="NCBI Taxonomy" id="2856"/>
    <lineage>
        <taxon>Eukaryota</taxon>
        <taxon>Sar</taxon>
        <taxon>Stramenopiles</taxon>
        <taxon>Ochrophyta</taxon>
        <taxon>Bacillariophyta</taxon>
        <taxon>Bacillariophyceae</taxon>
        <taxon>Bacillariophycidae</taxon>
        <taxon>Bacillariales</taxon>
        <taxon>Bacillariaceae</taxon>
        <taxon>Cylindrotheca</taxon>
    </lineage>
</organism>
<name>A0AAD2JI33_9STRA</name>
<dbReference type="GO" id="GO:1990423">
    <property type="term" value="C:RZZ complex"/>
    <property type="evidence" value="ECO:0007669"/>
    <property type="project" value="TreeGrafter"/>
</dbReference>
<dbReference type="InterPro" id="IPR052802">
    <property type="entry name" value="KNTC1"/>
</dbReference>
<feature type="compositionally biased region" description="Low complexity" evidence="1">
    <location>
        <begin position="2175"/>
        <end position="2185"/>
    </location>
</feature>